<dbReference type="PRINTS" id="PR00990">
    <property type="entry name" value="RIBOKINASE"/>
</dbReference>
<dbReference type="GO" id="GO:0006796">
    <property type="term" value="P:phosphate-containing compound metabolic process"/>
    <property type="evidence" value="ECO:0007669"/>
    <property type="project" value="UniProtKB-ARBA"/>
</dbReference>
<dbReference type="AlphaFoldDB" id="A0A919SXA9"/>
<dbReference type="PANTHER" id="PTHR10584:SF166">
    <property type="entry name" value="RIBOKINASE"/>
    <property type="match status" value="1"/>
</dbReference>
<dbReference type="PANTHER" id="PTHR10584">
    <property type="entry name" value="SUGAR KINASE"/>
    <property type="match status" value="1"/>
</dbReference>
<dbReference type="InterPro" id="IPR029056">
    <property type="entry name" value="Ribokinase-like"/>
</dbReference>
<reference evidence="7" key="1">
    <citation type="submission" date="2021-03" db="EMBL/GenBank/DDBJ databases">
        <title>Whole genome shotgun sequence of Actinoplanes auranticolor NBRC 12245.</title>
        <authorList>
            <person name="Komaki H."/>
            <person name="Tamura T."/>
        </authorList>
    </citation>
    <scope>NUCLEOTIDE SEQUENCE</scope>
    <source>
        <strain evidence="7">NBRC 12245</strain>
    </source>
</reference>
<evidence type="ECO:0000313" key="7">
    <source>
        <dbReference type="EMBL" id="GIM79369.1"/>
    </source>
</evidence>
<accession>A0A919SXA9</accession>
<sequence>MTTPTAAVVGQLARDLVLSVDDLPEPGSSAGATERREQLGGKGANQAVGLAQLGVRPTLVAVAGDDAIGDVLLDQARRDGIDVSAVVRRRGVLTGLIVEILAGTAYRYIEHLPLLTVADVEERADTIRQQDAVLVQLQQPADVCAAAARIGHDAGRLVVLDGATSDDALLARADVVRADDKEAELLLGVPPGDMRDAARKLLEKGPRLIAVAVDDGNLFVWAGGDVHVPLTDDKVVDTTGGGDAFVAALTASLLRGDPYPEAARRATAASGATVGHAGGRPDLSGTAARG</sequence>
<proteinExistence type="inferred from homology"/>
<dbReference type="InterPro" id="IPR002139">
    <property type="entry name" value="Ribo/fructo_kinase"/>
</dbReference>
<keyword evidence="2 4" id="KW-0808">Transferase</keyword>
<keyword evidence="8" id="KW-1185">Reference proteome</keyword>
<feature type="domain" description="Carbohydrate kinase PfkB" evidence="6">
    <location>
        <begin position="6"/>
        <end position="281"/>
    </location>
</feature>
<evidence type="ECO:0000256" key="3">
    <source>
        <dbReference type="ARBA" id="ARBA00022777"/>
    </source>
</evidence>
<name>A0A919SXA9_9ACTN</name>
<protein>
    <submittedName>
        <fullName evidence="7">Ribokinase</fullName>
    </submittedName>
</protein>
<dbReference type="EMBL" id="BOQL01000081">
    <property type="protein sequence ID" value="GIM79369.1"/>
    <property type="molecule type" value="Genomic_DNA"/>
</dbReference>
<evidence type="ECO:0000259" key="6">
    <source>
        <dbReference type="Pfam" id="PF00294"/>
    </source>
</evidence>
<comment type="caution">
    <text evidence="7">The sequence shown here is derived from an EMBL/GenBank/DDBJ whole genome shotgun (WGS) entry which is preliminary data.</text>
</comment>
<dbReference type="InterPro" id="IPR002173">
    <property type="entry name" value="Carboh/pur_kinase_PfkB_CS"/>
</dbReference>
<dbReference type="InterPro" id="IPR011611">
    <property type="entry name" value="PfkB_dom"/>
</dbReference>
<dbReference type="Gene3D" id="3.40.1190.20">
    <property type="match status" value="1"/>
</dbReference>
<dbReference type="PROSITE" id="PS00583">
    <property type="entry name" value="PFKB_KINASES_1"/>
    <property type="match status" value="1"/>
</dbReference>
<evidence type="ECO:0000256" key="5">
    <source>
        <dbReference type="SAM" id="MobiDB-lite"/>
    </source>
</evidence>
<dbReference type="GO" id="GO:0005829">
    <property type="term" value="C:cytosol"/>
    <property type="evidence" value="ECO:0007669"/>
    <property type="project" value="TreeGrafter"/>
</dbReference>
<organism evidence="7 8">
    <name type="scientific">Actinoplanes auranticolor</name>
    <dbReference type="NCBI Taxonomy" id="47988"/>
    <lineage>
        <taxon>Bacteria</taxon>
        <taxon>Bacillati</taxon>
        <taxon>Actinomycetota</taxon>
        <taxon>Actinomycetes</taxon>
        <taxon>Micromonosporales</taxon>
        <taxon>Micromonosporaceae</taxon>
        <taxon>Actinoplanes</taxon>
    </lineage>
</organism>
<evidence type="ECO:0000313" key="8">
    <source>
        <dbReference type="Proteomes" id="UP000681340"/>
    </source>
</evidence>
<comment type="similarity">
    <text evidence="1 4">Belongs to the carbohydrate kinase PfkB family.</text>
</comment>
<dbReference type="GO" id="GO:0016301">
    <property type="term" value="F:kinase activity"/>
    <property type="evidence" value="ECO:0007669"/>
    <property type="project" value="UniProtKB-KW"/>
</dbReference>
<dbReference type="Pfam" id="PF00294">
    <property type="entry name" value="PfkB"/>
    <property type="match status" value="1"/>
</dbReference>
<dbReference type="RefSeq" id="WP_212994337.1">
    <property type="nucleotide sequence ID" value="NZ_BAABEA010000006.1"/>
</dbReference>
<gene>
    <name evidence="7" type="primary">rbsK_4</name>
    <name evidence="7" type="ORF">Aau02nite_85460</name>
</gene>
<feature type="region of interest" description="Disordered" evidence="5">
    <location>
        <begin position="264"/>
        <end position="290"/>
    </location>
</feature>
<evidence type="ECO:0000256" key="1">
    <source>
        <dbReference type="ARBA" id="ARBA00010688"/>
    </source>
</evidence>
<dbReference type="Proteomes" id="UP000681340">
    <property type="component" value="Unassembled WGS sequence"/>
</dbReference>
<dbReference type="PROSITE" id="PS00584">
    <property type="entry name" value="PFKB_KINASES_2"/>
    <property type="match status" value="1"/>
</dbReference>
<keyword evidence="3 4" id="KW-0418">Kinase</keyword>
<evidence type="ECO:0000256" key="4">
    <source>
        <dbReference type="RuleBase" id="RU003704"/>
    </source>
</evidence>
<dbReference type="SUPFAM" id="SSF53613">
    <property type="entry name" value="Ribokinase-like"/>
    <property type="match status" value="1"/>
</dbReference>
<evidence type="ECO:0000256" key="2">
    <source>
        <dbReference type="ARBA" id="ARBA00022679"/>
    </source>
</evidence>